<keyword evidence="2" id="KW-0812">Transmembrane</keyword>
<evidence type="ECO:0000313" key="4">
    <source>
        <dbReference type="Proteomes" id="UP000708298"/>
    </source>
</evidence>
<dbReference type="Proteomes" id="UP000708298">
    <property type="component" value="Unassembled WGS sequence"/>
</dbReference>
<feature type="transmembrane region" description="Helical" evidence="2">
    <location>
        <begin position="248"/>
        <end position="267"/>
    </location>
</feature>
<feature type="transmembrane region" description="Helical" evidence="2">
    <location>
        <begin position="273"/>
        <end position="290"/>
    </location>
</feature>
<feature type="transmembrane region" description="Helical" evidence="2">
    <location>
        <begin position="81"/>
        <end position="102"/>
    </location>
</feature>
<feature type="compositionally biased region" description="Basic and acidic residues" evidence="1">
    <location>
        <begin position="472"/>
        <end position="483"/>
    </location>
</feature>
<feature type="transmembrane region" description="Helical" evidence="2">
    <location>
        <begin position="369"/>
        <end position="390"/>
    </location>
</feature>
<keyword evidence="2" id="KW-0472">Membrane</keyword>
<evidence type="ECO:0008006" key="5">
    <source>
        <dbReference type="Google" id="ProtNLM"/>
    </source>
</evidence>
<evidence type="ECO:0000256" key="2">
    <source>
        <dbReference type="SAM" id="Phobius"/>
    </source>
</evidence>
<dbReference type="AlphaFoldDB" id="A0A964E0Y9"/>
<gene>
    <name evidence="3" type="ORF">ASILVAE211_20810</name>
</gene>
<sequence>MGITLLGVVLLPLGMIWATNPVRLLQLAFVTAIFGAGAAVLLGSFGLPPALVPGLIFVTYVCAQYALGMRYSGEAQVFKTLTPLIALLVYAILSIFFLPQAFQGRIMVWPQRPDLLNPGYVPLTFTSGNVTQTLYLALYSVVAICAGLLVTRGNFLHMALLRAYLLGGYAVIGITFWDFAYRVAHVPFPTSVFYSNPNWAIVNQALGPVPRIQASFSEPAGLAFYLSGLFFCCLWLNAKGRRIMRVDILLILSIFAMLLSTSTTGILTLAAGFPLMIAFSTISGNTAAIARLFKKGVSLAVVGVVIVGPLLILVPSLQNAINEVLTSTLSKGDSDSYAERSGLDSAAMGTLAQTDGLGVGWGSFRSSSFVPGMAANGGVFGLLMVALLVWQVTALMRRAGRHNPTHPGNVVLDGFGAALCGQLAAALVSSPTIGDIAFFLQLGCVAGTAARMLKDGRPVPSFARPADQAARMADDRVTESSYA</sequence>
<proteinExistence type="predicted"/>
<feature type="transmembrane region" description="Helical" evidence="2">
    <location>
        <begin position="163"/>
        <end position="184"/>
    </location>
</feature>
<feature type="region of interest" description="Disordered" evidence="1">
    <location>
        <begin position="464"/>
        <end position="483"/>
    </location>
</feature>
<protein>
    <recommendedName>
        <fullName evidence="5">O-antigen ligase domain-containing protein</fullName>
    </recommendedName>
</protein>
<comment type="caution">
    <text evidence="3">The sequence shown here is derived from an EMBL/GenBank/DDBJ whole genome shotgun (WGS) entry which is preliminary data.</text>
</comment>
<dbReference type="EMBL" id="JAESVB010000015">
    <property type="protein sequence ID" value="MCB8877649.1"/>
    <property type="molecule type" value="Genomic_DNA"/>
</dbReference>
<feature type="transmembrane region" description="Helical" evidence="2">
    <location>
        <begin position="133"/>
        <end position="151"/>
    </location>
</feature>
<dbReference type="RefSeq" id="WP_227323296.1">
    <property type="nucleotide sequence ID" value="NZ_JAESVB010000015.1"/>
</dbReference>
<organism evidence="3 4">
    <name type="scientific">Acidisoma silvae</name>
    <dbReference type="NCBI Taxonomy" id="2802396"/>
    <lineage>
        <taxon>Bacteria</taxon>
        <taxon>Pseudomonadati</taxon>
        <taxon>Pseudomonadota</taxon>
        <taxon>Alphaproteobacteria</taxon>
        <taxon>Acetobacterales</taxon>
        <taxon>Acidocellaceae</taxon>
        <taxon>Acidisoma</taxon>
    </lineage>
</organism>
<reference evidence="3" key="1">
    <citation type="journal article" date="2021" name="Microorganisms">
        <title>Acidisoma silvae sp. nov. and Acidisomacellulosilytica sp. nov., Two Acidophilic Bacteria Isolated from Decaying Wood, Hydrolyzing Cellulose and Producing Poly-3-hydroxybutyrate.</title>
        <authorList>
            <person name="Mieszkin S."/>
            <person name="Pouder E."/>
            <person name="Uroz S."/>
            <person name="Simon-Colin C."/>
            <person name="Alain K."/>
        </authorList>
    </citation>
    <scope>NUCLEOTIDE SEQUENCE</scope>
    <source>
        <strain evidence="3">HW T2.11</strain>
    </source>
</reference>
<feature type="transmembrane region" description="Helical" evidence="2">
    <location>
        <begin position="28"/>
        <end position="61"/>
    </location>
</feature>
<feature type="transmembrane region" description="Helical" evidence="2">
    <location>
        <begin position="297"/>
        <end position="317"/>
    </location>
</feature>
<name>A0A964E0Y9_9PROT</name>
<evidence type="ECO:0000313" key="3">
    <source>
        <dbReference type="EMBL" id="MCB8877649.1"/>
    </source>
</evidence>
<feature type="transmembrane region" description="Helical" evidence="2">
    <location>
        <begin position="219"/>
        <end position="236"/>
    </location>
</feature>
<keyword evidence="2" id="KW-1133">Transmembrane helix</keyword>
<keyword evidence="4" id="KW-1185">Reference proteome</keyword>
<accession>A0A964E0Y9</accession>
<evidence type="ECO:0000256" key="1">
    <source>
        <dbReference type="SAM" id="MobiDB-lite"/>
    </source>
</evidence>
<reference evidence="3" key="2">
    <citation type="submission" date="2021-01" db="EMBL/GenBank/DDBJ databases">
        <authorList>
            <person name="Mieszkin S."/>
            <person name="Pouder E."/>
            <person name="Alain K."/>
        </authorList>
    </citation>
    <scope>NUCLEOTIDE SEQUENCE</scope>
    <source>
        <strain evidence="3">HW T2.11</strain>
    </source>
</reference>